<dbReference type="Gene3D" id="3.40.50.150">
    <property type="entry name" value="Vaccinia Virus protein VP39"/>
    <property type="match status" value="1"/>
</dbReference>
<dbReference type="SUPFAM" id="SSF53335">
    <property type="entry name" value="S-adenosyl-L-methionine-dependent methyltransferases"/>
    <property type="match status" value="1"/>
</dbReference>
<dbReference type="Proteomes" id="UP001499884">
    <property type="component" value="Unassembled WGS sequence"/>
</dbReference>
<comment type="similarity">
    <text evidence="1 4">Belongs to the N(4)/N(6)-methyltransferase family.</text>
</comment>
<evidence type="ECO:0000256" key="1">
    <source>
        <dbReference type="ARBA" id="ARBA00006594"/>
    </source>
</evidence>
<evidence type="ECO:0000256" key="2">
    <source>
        <dbReference type="ARBA" id="ARBA00022603"/>
    </source>
</evidence>
<dbReference type="PROSITE" id="PS00092">
    <property type="entry name" value="N6_MTASE"/>
    <property type="match status" value="1"/>
</dbReference>
<dbReference type="InterPro" id="IPR001091">
    <property type="entry name" value="RM_Methyltransferase"/>
</dbReference>
<evidence type="ECO:0000256" key="4">
    <source>
        <dbReference type="RuleBase" id="RU362026"/>
    </source>
</evidence>
<dbReference type="RefSeq" id="WP_345642782.1">
    <property type="nucleotide sequence ID" value="NZ_BAABEP010000006.1"/>
</dbReference>
<dbReference type="Pfam" id="PF01555">
    <property type="entry name" value="N6_N4_Mtase"/>
    <property type="match status" value="1"/>
</dbReference>
<name>A0ABP7EEN9_9ACTN</name>
<dbReference type="EC" id="2.1.1.-" evidence="4"/>
<comment type="caution">
    <text evidence="6">The sequence shown here is derived from an EMBL/GenBank/DDBJ whole genome shotgun (WGS) entry which is preliminary data.</text>
</comment>
<keyword evidence="7" id="KW-1185">Reference proteome</keyword>
<proteinExistence type="inferred from homology"/>
<dbReference type="InterPro" id="IPR029063">
    <property type="entry name" value="SAM-dependent_MTases_sf"/>
</dbReference>
<evidence type="ECO:0000256" key="3">
    <source>
        <dbReference type="ARBA" id="ARBA00022679"/>
    </source>
</evidence>
<dbReference type="InterPro" id="IPR002052">
    <property type="entry name" value="DNA_methylase_N6_adenine_CS"/>
</dbReference>
<organism evidence="6 7">
    <name type="scientific">Streptomyces tremellae</name>
    <dbReference type="NCBI Taxonomy" id="1124239"/>
    <lineage>
        <taxon>Bacteria</taxon>
        <taxon>Bacillati</taxon>
        <taxon>Actinomycetota</taxon>
        <taxon>Actinomycetes</taxon>
        <taxon>Kitasatosporales</taxon>
        <taxon>Streptomycetaceae</taxon>
        <taxon>Streptomyces</taxon>
    </lineage>
</organism>
<accession>A0ABP7EEN9</accession>
<feature type="domain" description="DNA methylase N-4/N-6" evidence="5">
    <location>
        <begin position="23"/>
        <end position="230"/>
    </location>
</feature>
<protein>
    <recommendedName>
        <fullName evidence="4">Methyltransferase</fullName>
        <ecNumber evidence="4">2.1.1.-</ecNumber>
    </recommendedName>
</protein>
<evidence type="ECO:0000313" key="7">
    <source>
        <dbReference type="Proteomes" id="UP001499884"/>
    </source>
</evidence>
<sequence length="245" mass="26314">MPSWTLHQGDALTLLPTLDTLADAVIVDPPYNSGGLQAAQRRGQSARGKYVSGDANHLLPDFGGDRRDQRGYTYWLSSMLAASLAAARPGASALVFTDWAQLPATSDALQAGGWVWRGIIPWRKTIARPTRDGFKRECEYVLWGSHGEPTRHAPSIYLPGWLEGSQPRGKGRVHITQKPVAVMRQLVRIAPEGGTVLDWCAGSGTTGVAALAEGRRFVGIEASGEYAAAARQRLMAAVDKEPAAA</sequence>
<keyword evidence="3" id="KW-0808">Transferase</keyword>
<evidence type="ECO:0000313" key="6">
    <source>
        <dbReference type="EMBL" id="GAA3718079.1"/>
    </source>
</evidence>
<keyword evidence="2" id="KW-0489">Methyltransferase</keyword>
<evidence type="ECO:0000259" key="5">
    <source>
        <dbReference type="Pfam" id="PF01555"/>
    </source>
</evidence>
<dbReference type="PRINTS" id="PR00508">
    <property type="entry name" value="S21N4MTFRASE"/>
</dbReference>
<gene>
    <name evidence="6" type="ORF">GCM10023082_14550</name>
</gene>
<dbReference type="InterPro" id="IPR002941">
    <property type="entry name" value="DNA_methylase_N4/N6"/>
</dbReference>
<reference evidence="7" key="1">
    <citation type="journal article" date="2019" name="Int. J. Syst. Evol. Microbiol.">
        <title>The Global Catalogue of Microorganisms (GCM) 10K type strain sequencing project: providing services to taxonomists for standard genome sequencing and annotation.</title>
        <authorList>
            <consortium name="The Broad Institute Genomics Platform"/>
            <consortium name="The Broad Institute Genome Sequencing Center for Infectious Disease"/>
            <person name="Wu L."/>
            <person name="Ma J."/>
        </authorList>
    </citation>
    <scope>NUCLEOTIDE SEQUENCE [LARGE SCALE GENOMIC DNA]</scope>
    <source>
        <strain evidence="7">JCM 30846</strain>
    </source>
</reference>
<dbReference type="EMBL" id="BAABEP010000006">
    <property type="protein sequence ID" value="GAA3718079.1"/>
    <property type="molecule type" value="Genomic_DNA"/>
</dbReference>